<comment type="subcellular location">
    <subcellularLocation>
        <location evidence="1">Cell envelope</location>
    </subcellularLocation>
</comment>
<accession>A0ABU0JCR3</accession>
<dbReference type="InterPro" id="IPR025997">
    <property type="entry name" value="SBP_2_dom"/>
</dbReference>
<evidence type="ECO:0000313" key="5">
    <source>
        <dbReference type="EMBL" id="MDQ0472076.1"/>
    </source>
</evidence>
<evidence type="ECO:0000256" key="1">
    <source>
        <dbReference type="ARBA" id="ARBA00004196"/>
    </source>
</evidence>
<evidence type="ECO:0000256" key="2">
    <source>
        <dbReference type="ARBA" id="ARBA00007639"/>
    </source>
</evidence>
<evidence type="ECO:0000259" key="4">
    <source>
        <dbReference type="Pfam" id="PF13407"/>
    </source>
</evidence>
<keyword evidence="6" id="KW-1185">Reference proteome</keyword>
<name>A0ABU0JCR3_9HYPH</name>
<comment type="similarity">
    <text evidence="2">Belongs to the bacterial solute-binding protein 2 family.</text>
</comment>
<proteinExistence type="inferred from homology"/>
<gene>
    <name evidence="5" type="ORF">QO011_005105</name>
</gene>
<dbReference type="CDD" id="cd01536">
    <property type="entry name" value="PBP1_ABC_sugar_binding-like"/>
    <property type="match status" value="1"/>
</dbReference>
<organism evidence="5 6">
    <name type="scientific">Labrys wisconsinensis</name>
    <dbReference type="NCBI Taxonomy" id="425677"/>
    <lineage>
        <taxon>Bacteria</taxon>
        <taxon>Pseudomonadati</taxon>
        <taxon>Pseudomonadota</taxon>
        <taxon>Alphaproteobacteria</taxon>
        <taxon>Hyphomicrobiales</taxon>
        <taxon>Xanthobacteraceae</taxon>
        <taxon>Labrys</taxon>
    </lineage>
</organism>
<dbReference type="RefSeq" id="WP_307278300.1">
    <property type="nucleotide sequence ID" value="NZ_JAUSVX010000011.1"/>
</dbReference>
<dbReference type="Proteomes" id="UP001242480">
    <property type="component" value="Unassembled WGS sequence"/>
</dbReference>
<feature type="domain" description="Periplasmic binding protein" evidence="4">
    <location>
        <begin position="93"/>
        <end position="340"/>
    </location>
</feature>
<reference evidence="5 6" key="1">
    <citation type="submission" date="2023-07" db="EMBL/GenBank/DDBJ databases">
        <title>Genomic Encyclopedia of Type Strains, Phase IV (KMG-IV): sequencing the most valuable type-strain genomes for metagenomic binning, comparative biology and taxonomic classification.</title>
        <authorList>
            <person name="Goeker M."/>
        </authorList>
    </citation>
    <scope>NUCLEOTIDE SEQUENCE [LARGE SCALE GENOMIC DNA]</scope>
    <source>
        <strain evidence="5 6">DSM 19619</strain>
    </source>
</reference>
<evidence type="ECO:0000313" key="6">
    <source>
        <dbReference type="Proteomes" id="UP001242480"/>
    </source>
</evidence>
<dbReference type="InterPro" id="IPR028082">
    <property type="entry name" value="Peripla_BP_I"/>
</dbReference>
<protein>
    <submittedName>
        <fullName evidence="5">Ribose transport system substrate-binding protein</fullName>
    </submittedName>
</protein>
<evidence type="ECO:0000256" key="3">
    <source>
        <dbReference type="ARBA" id="ARBA00022729"/>
    </source>
</evidence>
<dbReference type="Gene3D" id="3.40.50.2300">
    <property type="match status" value="2"/>
</dbReference>
<dbReference type="SUPFAM" id="SSF53822">
    <property type="entry name" value="Periplasmic binding protein-like I"/>
    <property type="match status" value="1"/>
</dbReference>
<keyword evidence="3" id="KW-0732">Signal</keyword>
<comment type="caution">
    <text evidence="5">The sequence shown here is derived from an EMBL/GenBank/DDBJ whole genome shotgun (WGS) entry which is preliminary data.</text>
</comment>
<sequence length="381" mass="39408">MWELYIFAEADPPVPSPDGRARPQRPPLREETMLKRVCGALLAGACVIVSVAAAAADLSVDQARQPLAAWPGPTQAVQVKAGKTIYVITCSSQGIGCVRAANGVVAAGQELGWKVQVIDGRGDPGAWNGAILSAIAAGADGIVLAAVPPMLVGDALDRAKSAGIVVVSVFNPVPAEAGGLFAWVRPDHEAQGRLVAAWVAKDSGGAAKVLLVEDNQFPELAQRSKGFREGLASCGGCTIIESVESTIGTMAQRLPGAVASALSRHPDVTYLVAPFDSNAFFAAEGVRQAGRTGAIKVAGYEGDPQSIAAIRDGNQAMTIANPAEWMGWEAADELARAFAGASAADVSVPFRLIDAGNAPATAGWTGDVDYAAEFRKLWVKQ</sequence>
<dbReference type="Pfam" id="PF13407">
    <property type="entry name" value="Peripla_BP_4"/>
    <property type="match status" value="1"/>
</dbReference>
<dbReference type="EMBL" id="JAUSVX010000011">
    <property type="protein sequence ID" value="MDQ0472076.1"/>
    <property type="molecule type" value="Genomic_DNA"/>
</dbReference>
<dbReference type="PANTHER" id="PTHR46847:SF2">
    <property type="entry name" value="ABC TRANSPORTER SUGAR-BINDING PROTEIN"/>
    <property type="match status" value="1"/>
</dbReference>
<dbReference type="PANTHER" id="PTHR46847">
    <property type="entry name" value="D-ALLOSE-BINDING PERIPLASMIC PROTEIN-RELATED"/>
    <property type="match status" value="1"/>
</dbReference>